<keyword evidence="5" id="KW-0418">Kinase</keyword>
<dbReference type="GO" id="GO:0004674">
    <property type="term" value="F:protein serine/threonine kinase activity"/>
    <property type="evidence" value="ECO:0007669"/>
    <property type="project" value="UniProtKB-KW"/>
</dbReference>
<dbReference type="PROSITE" id="PS00107">
    <property type="entry name" value="PROTEIN_KINASE_ATP"/>
    <property type="match status" value="1"/>
</dbReference>
<dbReference type="Gene3D" id="1.10.510.10">
    <property type="entry name" value="Transferase(Phosphotransferase) domain 1"/>
    <property type="match status" value="1"/>
</dbReference>
<evidence type="ECO:0000313" key="11">
    <source>
        <dbReference type="Proteomes" id="UP000053424"/>
    </source>
</evidence>
<dbReference type="InterPro" id="IPR000719">
    <property type="entry name" value="Prot_kinase_dom"/>
</dbReference>
<organism evidence="10 11">
    <name type="scientific">Hebeloma cylindrosporum</name>
    <dbReference type="NCBI Taxonomy" id="76867"/>
    <lineage>
        <taxon>Eukaryota</taxon>
        <taxon>Fungi</taxon>
        <taxon>Dikarya</taxon>
        <taxon>Basidiomycota</taxon>
        <taxon>Agaricomycotina</taxon>
        <taxon>Agaricomycetes</taxon>
        <taxon>Agaricomycetidae</taxon>
        <taxon>Agaricales</taxon>
        <taxon>Agaricineae</taxon>
        <taxon>Hymenogastraceae</taxon>
        <taxon>Hebeloma</taxon>
    </lineage>
</organism>
<keyword evidence="2" id="KW-0723">Serine/threonine-protein kinase</keyword>
<proteinExistence type="inferred from homology"/>
<gene>
    <name evidence="10" type="ORF">M413DRAFT_418651</name>
</gene>
<keyword evidence="11" id="KW-1185">Reference proteome</keyword>
<dbReference type="OrthoDB" id="266718at2759"/>
<feature type="compositionally biased region" description="Polar residues" evidence="8">
    <location>
        <begin position="63"/>
        <end position="76"/>
    </location>
</feature>
<dbReference type="Gene3D" id="3.30.200.20">
    <property type="entry name" value="Phosphorylase Kinase, domain 1"/>
    <property type="match status" value="1"/>
</dbReference>
<reference evidence="10 11" key="1">
    <citation type="submission" date="2014-04" db="EMBL/GenBank/DDBJ databases">
        <authorList>
            <consortium name="DOE Joint Genome Institute"/>
            <person name="Kuo A."/>
            <person name="Gay G."/>
            <person name="Dore J."/>
            <person name="Kohler A."/>
            <person name="Nagy L.G."/>
            <person name="Floudas D."/>
            <person name="Copeland A."/>
            <person name="Barry K.W."/>
            <person name="Cichocki N."/>
            <person name="Veneault-Fourrey C."/>
            <person name="LaButti K."/>
            <person name="Lindquist E.A."/>
            <person name="Lipzen A."/>
            <person name="Lundell T."/>
            <person name="Morin E."/>
            <person name="Murat C."/>
            <person name="Sun H."/>
            <person name="Tunlid A."/>
            <person name="Henrissat B."/>
            <person name="Grigoriev I.V."/>
            <person name="Hibbett D.S."/>
            <person name="Martin F."/>
            <person name="Nordberg H.P."/>
            <person name="Cantor M.N."/>
            <person name="Hua S.X."/>
        </authorList>
    </citation>
    <scope>NUCLEOTIDE SEQUENCE [LARGE SCALE GENOMIC DNA]</scope>
    <source>
        <strain evidence="11">h7</strain>
    </source>
</reference>
<dbReference type="AlphaFoldDB" id="A0A0C3CWQ3"/>
<evidence type="ECO:0000256" key="2">
    <source>
        <dbReference type="ARBA" id="ARBA00022527"/>
    </source>
</evidence>
<dbReference type="HOGENOM" id="CLU_362916_0_0_1"/>
<dbReference type="InterPro" id="IPR008271">
    <property type="entry name" value="Ser/Thr_kinase_AS"/>
</dbReference>
<dbReference type="PROSITE" id="PS00108">
    <property type="entry name" value="PROTEIN_KINASE_ST"/>
    <property type="match status" value="1"/>
</dbReference>
<sequence>MPLLDGVCLNNHSKQHGNTRPSHHLYKRSVEDYFFDRSPSISKRPLAGPTSFIPVQRTKSAGFSINSRSNRTLNQHKNGKIEDSRKESSSKQLRWLLTVTLSEKIRWLKGELIGKGSHGKVYFALNATTGEVMAVKQVELPQTASDRKKVDLKRMVEALADERESLEELDHPNIVQYLGYEENRQTLNMGILHRDLKSENILVEPSGVCKISDFGISKKLAELNRTFTPMKGTFYWMAPEMVFRGEDGYDSKVDIWSVGCIVFEMWTGERPWHKEHWMPVMCKKTSDRNVSSRWSFPGISEIGERPKHHVGPARTADDDDDSSTTTADLDLNPPMQSRVVELGALCPNSSDRDPLPKGSRPTTPPLVFIAPPGPRQHNSQLSSDWAMPERSSLMHEESGNQDLSQKVPSTTRRLMVYHPDSSDNTISQLTSGQTTYKPPPLPDVKAPTPYSVHLAPLLRTRSSNVNVTSRTPGGTSVALVQRSSETSYNNESPSGTDTEYGVTSSTWKRLPVDLVPARMQIHMAGLSSPPQIAGNMPSSSHATLTPLPTIRNTRRPPAYQVIEHLEEFFPAHNLDDPVVESPDQLDHLSRMNSSQFPVSRRCTMKSIKSIVGEQINRTSLVDLDHRRTKLWNSHVEEIKVPK</sequence>
<dbReference type="EMBL" id="KN831769">
    <property type="protein sequence ID" value="KIM48276.1"/>
    <property type="molecule type" value="Genomic_DNA"/>
</dbReference>
<feature type="compositionally biased region" description="Polar residues" evidence="8">
    <location>
        <begin position="422"/>
        <end position="436"/>
    </location>
</feature>
<evidence type="ECO:0000256" key="7">
    <source>
        <dbReference type="PROSITE-ProRule" id="PRU10141"/>
    </source>
</evidence>
<dbReference type="GO" id="GO:0005524">
    <property type="term" value="F:ATP binding"/>
    <property type="evidence" value="ECO:0007669"/>
    <property type="project" value="UniProtKB-UniRule"/>
</dbReference>
<evidence type="ECO:0000256" key="3">
    <source>
        <dbReference type="ARBA" id="ARBA00022679"/>
    </source>
</evidence>
<dbReference type="InterPro" id="IPR011009">
    <property type="entry name" value="Kinase-like_dom_sf"/>
</dbReference>
<comment type="similarity">
    <text evidence="1">Belongs to the protein kinase superfamily. STE Ser/Thr protein kinase family. MAP kinase kinase kinase subfamily.</text>
</comment>
<feature type="region of interest" description="Disordered" evidence="8">
    <location>
        <begin position="482"/>
        <end position="502"/>
    </location>
</feature>
<evidence type="ECO:0000259" key="9">
    <source>
        <dbReference type="PROSITE" id="PS50011"/>
    </source>
</evidence>
<keyword evidence="3" id="KW-0808">Transferase</keyword>
<reference evidence="11" key="2">
    <citation type="submission" date="2015-01" db="EMBL/GenBank/DDBJ databases">
        <title>Evolutionary Origins and Diversification of the Mycorrhizal Mutualists.</title>
        <authorList>
            <consortium name="DOE Joint Genome Institute"/>
            <consortium name="Mycorrhizal Genomics Consortium"/>
            <person name="Kohler A."/>
            <person name="Kuo A."/>
            <person name="Nagy L.G."/>
            <person name="Floudas D."/>
            <person name="Copeland A."/>
            <person name="Barry K.W."/>
            <person name="Cichocki N."/>
            <person name="Veneault-Fourrey C."/>
            <person name="LaButti K."/>
            <person name="Lindquist E.A."/>
            <person name="Lipzen A."/>
            <person name="Lundell T."/>
            <person name="Morin E."/>
            <person name="Murat C."/>
            <person name="Riley R."/>
            <person name="Ohm R."/>
            <person name="Sun H."/>
            <person name="Tunlid A."/>
            <person name="Henrissat B."/>
            <person name="Grigoriev I.V."/>
            <person name="Hibbett D.S."/>
            <person name="Martin F."/>
        </authorList>
    </citation>
    <scope>NUCLEOTIDE SEQUENCE [LARGE SCALE GENOMIC DNA]</scope>
    <source>
        <strain evidence="11">h7</strain>
    </source>
</reference>
<evidence type="ECO:0000256" key="8">
    <source>
        <dbReference type="SAM" id="MobiDB-lite"/>
    </source>
</evidence>
<dbReference type="PANTHER" id="PTHR11584">
    <property type="entry name" value="SERINE/THREONINE PROTEIN KINASE"/>
    <property type="match status" value="1"/>
</dbReference>
<evidence type="ECO:0000256" key="4">
    <source>
        <dbReference type="ARBA" id="ARBA00022741"/>
    </source>
</evidence>
<dbReference type="SMART" id="SM00220">
    <property type="entry name" value="S_TKc"/>
    <property type="match status" value="1"/>
</dbReference>
<evidence type="ECO:0000256" key="1">
    <source>
        <dbReference type="ARBA" id="ARBA00006529"/>
    </source>
</evidence>
<dbReference type="PROSITE" id="PS50011">
    <property type="entry name" value="PROTEIN_KINASE_DOM"/>
    <property type="match status" value="1"/>
</dbReference>
<feature type="region of interest" description="Disordered" evidence="8">
    <location>
        <begin position="63"/>
        <end position="86"/>
    </location>
</feature>
<feature type="domain" description="Protein kinase" evidence="9">
    <location>
        <begin position="41"/>
        <end position="436"/>
    </location>
</feature>
<dbReference type="SUPFAM" id="SSF56112">
    <property type="entry name" value="Protein kinase-like (PK-like)"/>
    <property type="match status" value="1"/>
</dbReference>
<feature type="region of interest" description="Disordered" evidence="8">
    <location>
        <begin position="420"/>
        <end position="443"/>
    </location>
</feature>
<feature type="region of interest" description="Disordered" evidence="8">
    <location>
        <begin position="295"/>
        <end position="407"/>
    </location>
</feature>
<accession>A0A0C3CWQ3</accession>
<keyword evidence="6 7" id="KW-0067">ATP-binding</keyword>
<dbReference type="Pfam" id="PF00069">
    <property type="entry name" value="Pkinase"/>
    <property type="match status" value="1"/>
</dbReference>
<dbReference type="STRING" id="686832.A0A0C3CWQ3"/>
<evidence type="ECO:0000256" key="6">
    <source>
        <dbReference type="ARBA" id="ARBA00022840"/>
    </source>
</evidence>
<dbReference type="InterPro" id="IPR017441">
    <property type="entry name" value="Protein_kinase_ATP_BS"/>
</dbReference>
<name>A0A0C3CWQ3_HEBCY</name>
<dbReference type="PANTHER" id="PTHR11584:SF369">
    <property type="entry name" value="MITOGEN-ACTIVATED PROTEIN KINASE KINASE KINASE 19-RELATED"/>
    <property type="match status" value="1"/>
</dbReference>
<keyword evidence="4 7" id="KW-0547">Nucleotide-binding</keyword>
<protein>
    <recommendedName>
        <fullName evidence="9">Protein kinase domain-containing protein</fullName>
    </recommendedName>
</protein>
<dbReference type="Proteomes" id="UP000053424">
    <property type="component" value="Unassembled WGS sequence"/>
</dbReference>
<evidence type="ECO:0000313" key="10">
    <source>
        <dbReference type="EMBL" id="KIM48276.1"/>
    </source>
</evidence>
<evidence type="ECO:0000256" key="5">
    <source>
        <dbReference type="ARBA" id="ARBA00022777"/>
    </source>
</evidence>
<feature type="binding site" evidence="7">
    <location>
        <position position="136"/>
    </location>
    <ligand>
        <name>ATP</name>
        <dbReference type="ChEBI" id="CHEBI:30616"/>
    </ligand>
</feature>